<keyword evidence="3" id="KW-1185">Reference proteome</keyword>
<accession>R4K142</accession>
<dbReference type="PATRIC" id="fig|86416.3.peg.1883"/>
<sequence>MENQGKYIVDMTKLPFSGIVQNITDIFKLYVPTLQEVQQTKTIEIRNDYNNAVIAGFTSSASGTAVNYAYDEVSQTKFMKVLMSMSANIITYPATIFAADGSAIEFTQEQLTQLYKDIANFEIPLETKLHTLLSEINSATTADEVNAISW</sequence>
<dbReference type="InterPro" id="IPR025484">
    <property type="entry name" value="DUF4376"/>
</dbReference>
<organism evidence="2 3">
    <name type="scientific">Clostridium pasteurianum BC1</name>
    <dbReference type="NCBI Taxonomy" id="86416"/>
    <lineage>
        <taxon>Bacteria</taxon>
        <taxon>Bacillati</taxon>
        <taxon>Bacillota</taxon>
        <taxon>Clostridia</taxon>
        <taxon>Eubacteriales</taxon>
        <taxon>Clostridiaceae</taxon>
        <taxon>Clostridium</taxon>
    </lineage>
</organism>
<proteinExistence type="predicted"/>
<evidence type="ECO:0000313" key="2">
    <source>
        <dbReference type="EMBL" id="AGK96812.1"/>
    </source>
</evidence>
<dbReference type="STRING" id="86416.Clopa_1912"/>
<dbReference type="HOGENOM" id="CLU_1737377_0_0_9"/>
<protein>
    <recommendedName>
        <fullName evidence="1">DUF4376 domain-containing protein</fullName>
    </recommendedName>
</protein>
<dbReference type="RefSeq" id="WP_015615130.1">
    <property type="nucleotide sequence ID" value="NC_021182.1"/>
</dbReference>
<reference evidence="2 3" key="1">
    <citation type="submission" date="2012-01" db="EMBL/GenBank/DDBJ databases">
        <title>Complete sequence of chromosome of Clostridium pasteurianum BC1.</title>
        <authorList>
            <consortium name="US DOE Joint Genome Institute"/>
            <person name="Lucas S."/>
            <person name="Han J."/>
            <person name="Lapidus A."/>
            <person name="Cheng J.-F."/>
            <person name="Goodwin L."/>
            <person name="Pitluck S."/>
            <person name="Peters L."/>
            <person name="Mikhailova N."/>
            <person name="Teshima H."/>
            <person name="Detter J.C."/>
            <person name="Han C."/>
            <person name="Tapia R."/>
            <person name="Land M."/>
            <person name="Hauser L."/>
            <person name="Kyrpides N."/>
            <person name="Ivanova N."/>
            <person name="Pagani I."/>
            <person name="Dunn J."/>
            <person name="Taghavi S."/>
            <person name="Francis A."/>
            <person name="van der Lelie D."/>
            <person name="Woyke T."/>
        </authorList>
    </citation>
    <scope>NUCLEOTIDE SEQUENCE [LARGE SCALE GENOMIC DNA]</scope>
    <source>
        <strain evidence="2 3">BC1</strain>
    </source>
</reference>
<evidence type="ECO:0000259" key="1">
    <source>
        <dbReference type="Pfam" id="PF14301"/>
    </source>
</evidence>
<feature type="domain" description="DUF4376" evidence="1">
    <location>
        <begin position="37"/>
        <end position="147"/>
    </location>
</feature>
<gene>
    <name evidence="2" type="ORF">Clopa_1912</name>
</gene>
<dbReference type="EMBL" id="CP003261">
    <property type="protein sequence ID" value="AGK96812.1"/>
    <property type="molecule type" value="Genomic_DNA"/>
</dbReference>
<name>R4K142_CLOPA</name>
<dbReference type="KEGG" id="cpas:Clopa_1912"/>
<dbReference type="Proteomes" id="UP000013523">
    <property type="component" value="Chromosome"/>
</dbReference>
<dbReference type="AlphaFoldDB" id="R4K142"/>
<dbReference type="Pfam" id="PF14301">
    <property type="entry name" value="DUF4376"/>
    <property type="match status" value="1"/>
</dbReference>
<evidence type="ECO:0000313" key="3">
    <source>
        <dbReference type="Proteomes" id="UP000013523"/>
    </source>
</evidence>